<dbReference type="InterPro" id="IPR043502">
    <property type="entry name" value="DNA/RNA_pol_sf"/>
</dbReference>
<dbReference type="OMA" id="WWITDIL"/>
<dbReference type="PANTHER" id="PTHR11439">
    <property type="entry name" value="GAG-POL-RELATED RETROTRANSPOSON"/>
    <property type="match status" value="1"/>
</dbReference>
<gene>
    <name evidence="2" type="primary">LOC107761303</name>
</gene>
<reference evidence="2" key="1">
    <citation type="submission" date="2025-08" db="UniProtKB">
        <authorList>
            <consortium name="RefSeq"/>
        </authorList>
    </citation>
    <scope>IDENTIFICATION</scope>
</reference>
<name>A0A1S3X561_TOBAC</name>
<dbReference type="RefSeq" id="XP_016435012.1">
    <property type="nucleotide sequence ID" value="XM_016579526.1"/>
</dbReference>
<dbReference type="PANTHER" id="PTHR11439:SF473">
    <property type="entry name" value="REVERSE TRANSCRIPTASE TY1_COPIA-TYPE DOMAIN-CONTAINING PROTEIN"/>
    <property type="match status" value="1"/>
</dbReference>
<evidence type="ECO:0000313" key="2">
    <source>
        <dbReference type="RefSeq" id="XP_016435012.1"/>
    </source>
</evidence>
<feature type="domain" description="Reverse transcriptase Ty1/copia-type" evidence="1">
    <location>
        <begin position="3"/>
        <end position="101"/>
    </location>
</feature>
<dbReference type="SUPFAM" id="SSF56672">
    <property type="entry name" value="DNA/RNA polymerases"/>
    <property type="match status" value="1"/>
</dbReference>
<evidence type="ECO:0000259" key="1">
    <source>
        <dbReference type="Pfam" id="PF07727"/>
    </source>
</evidence>
<organism evidence="2">
    <name type="scientific">Nicotiana tabacum</name>
    <name type="common">Common tobacco</name>
    <dbReference type="NCBI Taxonomy" id="4097"/>
    <lineage>
        <taxon>Eukaryota</taxon>
        <taxon>Viridiplantae</taxon>
        <taxon>Streptophyta</taxon>
        <taxon>Embryophyta</taxon>
        <taxon>Tracheophyta</taxon>
        <taxon>Spermatophyta</taxon>
        <taxon>Magnoliopsida</taxon>
        <taxon>eudicotyledons</taxon>
        <taxon>Gunneridae</taxon>
        <taxon>Pentapetalae</taxon>
        <taxon>asterids</taxon>
        <taxon>lamiids</taxon>
        <taxon>Solanales</taxon>
        <taxon>Solanaceae</taxon>
        <taxon>Nicotianoideae</taxon>
        <taxon>Nicotianeae</taxon>
        <taxon>Nicotiana</taxon>
    </lineage>
</organism>
<dbReference type="Pfam" id="PF07727">
    <property type="entry name" value="RVT_2"/>
    <property type="match status" value="1"/>
</dbReference>
<dbReference type="OrthoDB" id="1297869at2759"/>
<dbReference type="InterPro" id="IPR013103">
    <property type="entry name" value="RVT_2"/>
</dbReference>
<proteinExistence type="predicted"/>
<dbReference type="PaxDb" id="4097-A0A1S3X561"/>
<sequence>MQSKHDHSLFIKEENGKQVIILVYVDDLLITGNDTIMIQEAKITLHKAFKNKDLGNLKYFLGIEVCRSEKGILLCQRKYALELIAELGLSGAKPAITPMEKNKRLTTIEYDEHCHLDDDPTLTDMRGYQRLVGKLLYLTLTRPDIAYVVQTLSQLMQAPKQSHLEAIYRVVRYVKNEPGLGILIMNAVGDMTLNAYCDADWANVLTLGSSHWIPGEVWWITDILEV</sequence>
<dbReference type="STRING" id="4097.A0A1S3X561"/>
<dbReference type="KEGG" id="nta:107761303"/>
<dbReference type="AlphaFoldDB" id="A0A1S3X561"/>
<protein>
    <submittedName>
        <fullName evidence="2">Uncharacterized mitochondrial protein AtMg00810-like</fullName>
    </submittedName>
</protein>
<accession>A0A1S3X561</accession>